<dbReference type="STRING" id="748909.SAMN05192575_111116"/>
<dbReference type="RefSeq" id="WP_101228902.1">
    <property type="nucleotide sequence ID" value="NZ_FOKC01000011.1"/>
</dbReference>
<keyword evidence="2" id="KW-1133">Transmembrane helix</keyword>
<evidence type="ECO:0000313" key="5">
    <source>
        <dbReference type="Proteomes" id="UP000199113"/>
    </source>
</evidence>
<dbReference type="EMBL" id="FOKC01000011">
    <property type="protein sequence ID" value="SFB42591.1"/>
    <property type="molecule type" value="Genomic_DNA"/>
</dbReference>
<dbReference type="AlphaFoldDB" id="A0A1I1AX12"/>
<dbReference type="EMBL" id="PJBV01000016">
    <property type="protein sequence ID" value="PKH40982.1"/>
    <property type="molecule type" value="Genomic_DNA"/>
</dbReference>
<evidence type="ECO:0000313" key="3">
    <source>
        <dbReference type="EMBL" id="PKH40982.1"/>
    </source>
</evidence>
<reference evidence="4" key="1">
    <citation type="submission" date="2016-10" db="EMBL/GenBank/DDBJ databases">
        <authorList>
            <person name="de Groot N.N."/>
        </authorList>
    </citation>
    <scope>NUCLEOTIDE SEQUENCE [LARGE SCALE GENOMIC DNA]</scope>
    <source>
        <strain evidence="4">CGMCC 1.10697</strain>
    </source>
</reference>
<keyword evidence="2" id="KW-0812">Transmembrane</keyword>
<feature type="region of interest" description="Disordered" evidence="1">
    <location>
        <begin position="71"/>
        <end position="104"/>
    </location>
</feature>
<gene>
    <name evidence="3" type="ORF">CXG46_11040</name>
    <name evidence="4" type="ORF">SAMN05192575_111116</name>
</gene>
<dbReference type="Proteomes" id="UP000199113">
    <property type="component" value="Unassembled WGS sequence"/>
</dbReference>
<evidence type="ECO:0000313" key="4">
    <source>
        <dbReference type="EMBL" id="SFB42591.1"/>
    </source>
</evidence>
<protein>
    <submittedName>
        <fullName evidence="4">Uncharacterized protein</fullName>
    </submittedName>
</protein>
<evidence type="ECO:0000256" key="1">
    <source>
        <dbReference type="SAM" id="MobiDB-lite"/>
    </source>
</evidence>
<dbReference type="Proteomes" id="UP000233565">
    <property type="component" value="Unassembled WGS sequence"/>
</dbReference>
<evidence type="ECO:0000313" key="6">
    <source>
        <dbReference type="Proteomes" id="UP000233565"/>
    </source>
</evidence>
<reference evidence="3 6" key="2">
    <citation type="submission" date="2017-12" db="EMBL/GenBank/DDBJ databases">
        <title>Pharmacopeia of the Arctic Ocean.</title>
        <authorList>
            <person name="Collins E."/>
            <person name="Ducluzeau A.-L."/>
        </authorList>
    </citation>
    <scope>NUCLEOTIDE SEQUENCE [LARGE SCALE GENOMIC DNA]</scope>
    <source>
        <strain evidence="3 6">DSM 23325</strain>
    </source>
</reference>
<proteinExistence type="predicted"/>
<evidence type="ECO:0000256" key="2">
    <source>
        <dbReference type="SAM" id="Phobius"/>
    </source>
</evidence>
<name>A0A1I1AX12_9ACTN</name>
<feature type="compositionally biased region" description="Gly residues" evidence="1">
    <location>
        <begin position="75"/>
        <end position="104"/>
    </location>
</feature>
<accession>A0A1I1AX12</accession>
<keyword evidence="6" id="KW-1185">Reference proteome</keyword>
<keyword evidence="2" id="KW-0472">Membrane</keyword>
<organism evidence="4 5">
    <name type="scientific">Nocardioides alpinus</name>
    <dbReference type="NCBI Taxonomy" id="748909"/>
    <lineage>
        <taxon>Bacteria</taxon>
        <taxon>Bacillati</taxon>
        <taxon>Actinomycetota</taxon>
        <taxon>Actinomycetes</taxon>
        <taxon>Propionibacteriales</taxon>
        <taxon>Nocardioidaceae</taxon>
        <taxon>Nocardioides</taxon>
    </lineage>
</organism>
<sequence length="104" mass="9551">MSTRLSAHPRRTWAIFGSTCVLALGAAVVAALNAGGPASVGLTFLGGAIVVGLAAALMYAIASPQPDSLSPFAGSRGGWGDGSGGGFGDGGGGGGGGGGGDGGC</sequence>
<feature type="transmembrane region" description="Helical" evidence="2">
    <location>
        <begin position="38"/>
        <end position="62"/>
    </location>
</feature>
<feature type="transmembrane region" description="Helical" evidence="2">
    <location>
        <begin position="12"/>
        <end position="32"/>
    </location>
</feature>